<keyword evidence="3" id="KW-1133">Transmembrane helix</keyword>
<evidence type="ECO:0000313" key="5">
    <source>
        <dbReference type="EMBL" id="XCM38298.1"/>
    </source>
</evidence>
<gene>
    <name evidence="5" type="ORF">ABWT76_001135</name>
</gene>
<accession>A0AAU8JJ43</accession>
<comment type="similarity">
    <text evidence="1">Belongs to the leucine-binding protein family.</text>
</comment>
<proteinExistence type="inferred from homology"/>
<reference evidence="5" key="1">
    <citation type="submission" date="2024-07" db="EMBL/GenBank/DDBJ databases">
        <authorList>
            <person name="Kim Y.J."/>
            <person name="Jeong J.Y."/>
        </authorList>
    </citation>
    <scope>NUCLEOTIDE SEQUENCE</scope>
    <source>
        <strain evidence="5">GIHE-MW2</strain>
    </source>
</reference>
<dbReference type="InterPro" id="IPR028081">
    <property type="entry name" value="Leu-bd"/>
</dbReference>
<protein>
    <submittedName>
        <fullName evidence="5">ABC transporter substrate-binding protein</fullName>
    </submittedName>
</protein>
<dbReference type="RefSeq" id="WP_190879089.1">
    <property type="nucleotide sequence ID" value="NZ_CP159837.1"/>
</dbReference>
<dbReference type="EMBL" id="CP159837">
    <property type="protein sequence ID" value="XCM38298.1"/>
    <property type="molecule type" value="Genomic_DNA"/>
</dbReference>
<dbReference type="PANTHER" id="PTHR30483">
    <property type="entry name" value="LEUCINE-SPECIFIC-BINDING PROTEIN"/>
    <property type="match status" value="1"/>
</dbReference>
<dbReference type="Pfam" id="PF13458">
    <property type="entry name" value="Peripla_BP_6"/>
    <property type="match status" value="1"/>
</dbReference>
<keyword evidence="3" id="KW-0812">Transmembrane</keyword>
<dbReference type="PANTHER" id="PTHR30483:SF6">
    <property type="entry name" value="PERIPLASMIC BINDING PROTEIN OF ABC TRANSPORTER FOR NATURAL AMINO ACIDS"/>
    <property type="match status" value="1"/>
</dbReference>
<dbReference type="InterPro" id="IPR028082">
    <property type="entry name" value="Peripla_BP_I"/>
</dbReference>
<dbReference type="CDD" id="cd06268">
    <property type="entry name" value="PBP1_ABC_transporter_LIVBP-like"/>
    <property type="match status" value="1"/>
</dbReference>
<keyword evidence="3" id="KW-0472">Membrane</keyword>
<evidence type="ECO:0000256" key="1">
    <source>
        <dbReference type="ARBA" id="ARBA00010062"/>
    </source>
</evidence>
<dbReference type="AlphaFoldDB" id="A0AAU8JJ43"/>
<evidence type="ECO:0000256" key="3">
    <source>
        <dbReference type="SAM" id="Phobius"/>
    </source>
</evidence>
<evidence type="ECO:0000259" key="4">
    <source>
        <dbReference type="Pfam" id="PF13458"/>
    </source>
</evidence>
<dbReference type="SUPFAM" id="SSF53822">
    <property type="entry name" value="Periplasmic binding protein-like I"/>
    <property type="match status" value="1"/>
</dbReference>
<dbReference type="Gene3D" id="3.40.50.2300">
    <property type="match status" value="2"/>
</dbReference>
<feature type="domain" description="Leucine-binding protein" evidence="4">
    <location>
        <begin position="191"/>
        <end position="499"/>
    </location>
</feature>
<sequence>MSWICDGTPKNGQQYPNCSGPHPPYENNGPDCAICGLPQEAMQSAKTVVSSNGGKGGNFPLPILMLVAIALLLLGGGSWWYFSQRGGDRTVVVENDSGNNSDGVPTSGVNPLAIVSETAVNAELISQGEKILIIGGRNSQEKTSAAAAFASQDWPGAIQQYQEAVNKDKNDPEAAIYLNNAKAKQAGNPLTMAVVVPITTRVNEAKEVLRGVAQYQGEFNQVPSIPGRLLEVVVVNEKDASLSDSLAEDLIQSSANVLGVIGHGVDNNSRQALTRYEQNNLAVLSPLNTTISTNAGQSTVQTIPLSQTKTILTTYLQKVAETLVNYAVKNHSPAKVTLFYNSDNRYSQDLKGELVSALSKAGATLVKEVDILSPGFDATAEIDKARQAGSNIAFLALSKNQVDRAIALAQANQNQLVLLSSDEMYNPQILVQGGDAIKGMVLAVPWRWRSNDPFASQAGKLWQGRVSWRTATTYDATNALANAFTQFPGDRAAISQQLNQGITLRKTATEFNIFNEIPLVKANPGTAGPTGSKYQFDPIE</sequence>
<evidence type="ECO:0000256" key="2">
    <source>
        <dbReference type="ARBA" id="ARBA00022729"/>
    </source>
</evidence>
<dbReference type="InterPro" id="IPR051010">
    <property type="entry name" value="BCAA_transport"/>
</dbReference>
<organism evidence="5">
    <name type="scientific">Planktothricoides raciborskii GIHE-MW2</name>
    <dbReference type="NCBI Taxonomy" id="2792601"/>
    <lineage>
        <taxon>Bacteria</taxon>
        <taxon>Bacillati</taxon>
        <taxon>Cyanobacteriota</taxon>
        <taxon>Cyanophyceae</taxon>
        <taxon>Oscillatoriophycideae</taxon>
        <taxon>Oscillatoriales</taxon>
        <taxon>Oscillatoriaceae</taxon>
        <taxon>Planktothricoides</taxon>
    </lineage>
</organism>
<keyword evidence="2" id="KW-0732">Signal</keyword>
<name>A0AAU8JJ43_9CYAN</name>
<feature type="transmembrane region" description="Helical" evidence="3">
    <location>
        <begin position="61"/>
        <end position="82"/>
    </location>
</feature>